<dbReference type="SMART" id="SM00849">
    <property type="entry name" value="Lactamase_B"/>
    <property type="match status" value="1"/>
</dbReference>
<dbReference type="PANTHER" id="PTHR43546:SF3">
    <property type="entry name" value="UPF0173 METAL-DEPENDENT HYDROLASE MJ1163"/>
    <property type="match status" value="1"/>
</dbReference>
<protein>
    <recommendedName>
        <fullName evidence="2">UPF0173 metal-dependent hydrolase E6K76_07400</fullName>
    </recommendedName>
</protein>
<evidence type="ECO:0000313" key="4">
    <source>
        <dbReference type="EMBL" id="TMQ58561.1"/>
    </source>
</evidence>
<accession>A0A538T4J5</accession>
<gene>
    <name evidence="4" type="ORF">E6K76_07400</name>
</gene>
<evidence type="ECO:0000256" key="1">
    <source>
        <dbReference type="ARBA" id="ARBA00022801"/>
    </source>
</evidence>
<dbReference type="InterPro" id="IPR001279">
    <property type="entry name" value="Metallo-B-lactamas"/>
</dbReference>
<comment type="caution">
    <text evidence="4">The sequence shown here is derived from an EMBL/GenBank/DDBJ whole genome shotgun (WGS) entry which is preliminary data.</text>
</comment>
<dbReference type="SUPFAM" id="SSF56281">
    <property type="entry name" value="Metallo-hydrolase/oxidoreductase"/>
    <property type="match status" value="1"/>
</dbReference>
<dbReference type="Pfam" id="PF12706">
    <property type="entry name" value="Lactamase_B_2"/>
    <property type="match status" value="1"/>
</dbReference>
<feature type="domain" description="Metallo-beta-lactamase" evidence="3">
    <location>
        <begin position="13"/>
        <end position="201"/>
    </location>
</feature>
<dbReference type="HAMAP" id="MF_00457">
    <property type="entry name" value="UPF0173"/>
    <property type="match status" value="1"/>
</dbReference>
<organism evidence="4 5">
    <name type="scientific">Eiseniibacteriota bacterium</name>
    <dbReference type="NCBI Taxonomy" id="2212470"/>
    <lineage>
        <taxon>Bacteria</taxon>
        <taxon>Candidatus Eiseniibacteriota</taxon>
    </lineage>
</organism>
<evidence type="ECO:0000259" key="3">
    <source>
        <dbReference type="SMART" id="SM00849"/>
    </source>
</evidence>
<sequence>MKPALGVTITWLGHGTVLYRSEKGKTVLADAWVDGNPACPQAAKALPPIDLLVITHGHGDHMGDCLAIAKKHAPDIVCIHEIAQYLEAKGVRKVHGMNKGGTQALHGLRVTMVHAVHSSTISEGDRLLPAGEACGYVIEFENGTRVYHAGDTAAFSDMRLIGELYKPTIAALPIGDLYTMSPLEAAAAAKMLGVKAVVPIHHSTFPALTGTPVALRSNLKGSGIDVLELKPGESA</sequence>
<proteinExistence type="inferred from homology"/>
<keyword evidence="1 2" id="KW-0378">Hydrolase</keyword>
<dbReference type="Gene3D" id="3.60.15.10">
    <property type="entry name" value="Ribonuclease Z/Hydroxyacylglutathione hydrolase-like"/>
    <property type="match status" value="1"/>
</dbReference>
<dbReference type="GO" id="GO:0016787">
    <property type="term" value="F:hydrolase activity"/>
    <property type="evidence" value="ECO:0007669"/>
    <property type="project" value="UniProtKB-UniRule"/>
</dbReference>
<evidence type="ECO:0000256" key="2">
    <source>
        <dbReference type="HAMAP-Rule" id="MF_00457"/>
    </source>
</evidence>
<dbReference type="NCBIfam" id="NF001911">
    <property type="entry name" value="PRK00685.1"/>
    <property type="match status" value="1"/>
</dbReference>
<dbReference type="PANTHER" id="PTHR43546">
    <property type="entry name" value="UPF0173 METAL-DEPENDENT HYDROLASE MJ1163-RELATED"/>
    <property type="match status" value="1"/>
</dbReference>
<comment type="similarity">
    <text evidence="2">Belongs to the UPF0173 family.</text>
</comment>
<dbReference type="InterPro" id="IPR036866">
    <property type="entry name" value="RibonucZ/Hydroxyglut_hydro"/>
</dbReference>
<dbReference type="Proteomes" id="UP000316852">
    <property type="component" value="Unassembled WGS sequence"/>
</dbReference>
<dbReference type="InterPro" id="IPR050114">
    <property type="entry name" value="UPF0173_UPF0282_UlaG_hydrolase"/>
</dbReference>
<reference evidence="4 5" key="1">
    <citation type="journal article" date="2019" name="Nat. Microbiol.">
        <title>Mediterranean grassland soil C-N compound turnover is dependent on rainfall and depth, and is mediated by genomically divergent microorganisms.</title>
        <authorList>
            <person name="Diamond S."/>
            <person name="Andeer P.F."/>
            <person name="Li Z."/>
            <person name="Crits-Christoph A."/>
            <person name="Burstein D."/>
            <person name="Anantharaman K."/>
            <person name="Lane K.R."/>
            <person name="Thomas B.C."/>
            <person name="Pan C."/>
            <person name="Northen T.R."/>
            <person name="Banfield J.F."/>
        </authorList>
    </citation>
    <scope>NUCLEOTIDE SEQUENCE [LARGE SCALE GENOMIC DNA]</scope>
    <source>
        <strain evidence="4">WS_6</strain>
    </source>
</reference>
<dbReference type="EMBL" id="VBOW01000032">
    <property type="protein sequence ID" value="TMQ58561.1"/>
    <property type="molecule type" value="Genomic_DNA"/>
</dbReference>
<evidence type="ECO:0000313" key="5">
    <source>
        <dbReference type="Proteomes" id="UP000316852"/>
    </source>
</evidence>
<dbReference type="InterPro" id="IPR022877">
    <property type="entry name" value="UPF0173"/>
</dbReference>
<dbReference type="AlphaFoldDB" id="A0A538T4J5"/>
<name>A0A538T4J5_UNCEI</name>